<feature type="transmembrane region" description="Helical" evidence="2">
    <location>
        <begin position="341"/>
        <end position="365"/>
    </location>
</feature>
<evidence type="ECO:0000313" key="3">
    <source>
        <dbReference type="EMBL" id="KAK3322803.1"/>
    </source>
</evidence>
<feature type="region of interest" description="Disordered" evidence="1">
    <location>
        <begin position="236"/>
        <end position="265"/>
    </location>
</feature>
<organism evidence="3 4">
    <name type="scientific">Apodospora peruviana</name>
    <dbReference type="NCBI Taxonomy" id="516989"/>
    <lineage>
        <taxon>Eukaryota</taxon>
        <taxon>Fungi</taxon>
        <taxon>Dikarya</taxon>
        <taxon>Ascomycota</taxon>
        <taxon>Pezizomycotina</taxon>
        <taxon>Sordariomycetes</taxon>
        <taxon>Sordariomycetidae</taxon>
        <taxon>Sordariales</taxon>
        <taxon>Lasiosphaeriaceae</taxon>
        <taxon>Apodospora</taxon>
    </lineage>
</organism>
<feature type="transmembrane region" description="Helical" evidence="2">
    <location>
        <begin position="377"/>
        <end position="399"/>
    </location>
</feature>
<keyword evidence="4" id="KW-1185">Reference proteome</keyword>
<evidence type="ECO:0000256" key="1">
    <source>
        <dbReference type="SAM" id="MobiDB-lite"/>
    </source>
</evidence>
<protein>
    <submittedName>
        <fullName evidence="3">Uncharacterized protein</fullName>
    </submittedName>
</protein>
<reference evidence="3" key="1">
    <citation type="journal article" date="2023" name="Mol. Phylogenet. Evol.">
        <title>Genome-scale phylogeny and comparative genomics of the fungal order Sordariales.</title>
        <authorList>
            <person name="Hensen N."/>
            <person name="Bonometti L."/>
            <person name="Westerberg I."/>
            <person name="Brannstrom I.O."/>
            <person name="Guillou S."/>
            <person name="Cros-Aarteil S."/>
            <person name="Calhoun S."/>
            <person name="Haridas S."/>
            <person name="Kuo A."/>
            <person name="Mondo S."/>
            <person name="Pangilinan J."/>
            <person name="Riley R."/>
            <person name="LaButti K."/>
            <person name="Andreopoulos B."/>
            <person name="Lipzen A."/>
            <person name="Chen C."/>
            <person name="Yan M."/>
            <person name="Daum C."/>
            <person name="Ng V."/>
            <person name="Clum A."/>
            <person name="Steindorff A."/>
            <person name="Ohm R.A."/>
            <person name="Martin F."/>
            <person name="Silar P."/>
            <person name="Natvig D.O."/>
            <person name="Lalanne C."/>
            <person name="Gautier V."/>
            <person name="Ament-Velasquez S.L."/>
            <person name="Kruys A."/>
            <person name="Hutchinson M.I."/>
            <person name="Powell A.J."/>
            <person name="Barry K."/>
            <person name="Miller A.N."/>
            <person name="Grigoriev I.V."/>
            <person name="Debuchy R."/>
            <person name="Gladieux P."/>
            <person name="Hiltunen Thoren M."/>
            <person name="Johannesson H."/>
        </authorList>
    </citation>
    <scope>NUCLEOTIDE SEQUENCE</scope>
    <source>
        <strain evidence="3">CBS 118394</strain>
    </source>
</reference>
<dbReference type="AlphaFoldDB" id="A0AAE0M8U6"/>
<keyword evidence="2" id="KW-1133">Transmembrane helix</keyword>
<sequence>MTWTGIRWKRKGSGGRLCDRALDVFPGQPSSVSELPFSRDTWRTITQSFRVHRTITRTILREVTYFSVLRHTPSDTKLPQISYTARMNAALPCDLALSTTYIPSTHTSYSVLYGVYPAQGDEIWARLFSALSSSPTHPLLVLGIFLELDRARLISHADSLADEFTLGADVLSSEETPWDPSTAKENLKMQRYLRVCLRSRTLADYMGTAKRQLSKVLAELDELELLWTTTPTAAAAAPVPAGDDEDYLNDKRRDSNDKGKEEEDDLIATGKQMKQRIRDIMDEYDDRMDECGRMAQNLSLAMQTGWNQIARQDSMTGARVAKVNTAIALETKRESAQMRSIAVLTMVYLPFSCVASVFSTSLFNWSPDEGEPVVSHYIWILMAIAAVLTVLTVLAWYLWTTREEKKGRKGKSGMGLGMRNDDDVADMA</sequence>
<accession>A0AAE0M8U6</accession>
<name>A0AAE0M8U6_9PEZI</name>
<keyword evidence="2" id="KW-0812">Transmembrane</keyword>
<proteinExistence type="predicted"/>
<dbReference type="Gene3D" id="1.20.58.340">
    <property type="entry name" value="Magnesium transport protein CorA, transmembrane region"/>
    <property type="match status" value="1"/>
</dbReference>
<evidence type="ECO:0000256" key="2">
    <source>
        <dbReference type="SAM" id="Phobius"/>
    </source>
</evidence>
<dbReference type="Proteomes" id="UP001283341">
    <property type="component" value="Unassembled WGS sequence"/>
</dbReference>
<feature type="compositionally biased region" description="Basic and acidic residues" evidence="1">
    <location>
        <begin position="248"/>
        <end position="261"/>
    </location>
</feature>
<keyword evidence="2" id="KW-0472">Membrane</keyword>
<evidence type="ECO:0000313" key="4">
    <source>
        <dbReference type="Proteomes" id="UP001283341"/>
    </source>
</evidence>
<comment type="caution">
    <text evidence="3">The sequence shown here is derived from an EMBL/GenBank/DDBJ whole genome shotgun (WGS) entry which is preliminary data.</text>
</comment>
<dbReference type="EMBL" id="JAUEDM010000003">
    <property type="protein sequence ID" value="KAK3322803.1"/>
    <property type="molecule type" value="Genomic_DNA"/>
</dbReference>
<reference evidence="3" key="2">
    <citation type="submission" date="2023-06" db="EMBL/GenBank/DDBJ databases">
        <authorList>
            <consortium name="Lawrence Berkeley National Laboratory"/>
            <person name="Haridas S."/>
            <person name="Hensen N."/>
            <person name="Bonometti L."/>
            <person name="Westerberg I."/>
            <person name="Brannstrom I.O."/>
            <person name="Guillou S."/>
            <person name="Cros-Aarteil S."/>
            <person name="Calhoun S."/>
            <person name="Kuo A."/>
            <person name="Mondo S."/>
            <person name="Pangilinan J."/>
            <person name="Riley R."/>
            <person name="Labutti K."/>
            <person name="Andreopoulos B."/>
            <person name="Lipzen A."/>
            <person name="Chen C."/>
            <person name="Yanf M."/>
            <person name="Daum C."/>
            <person name="Ng V."/>
            <person name="Clum A."/>
            <person name="Steindorff A."/>
            <person name="Ohm R."/>
            <person name="Martin F."/>
            <person name="Silar P."/>
            <person name="Natvig D."/>
            <person name="Lalanne C."/>
            <person name="Gautier V."/>
            <person name="Ament-Velasquez S.L."/>
            <person name="Kruys A."/>
            <person name="Hutchinson M.I."/>
            <person name="Powell A.J."/>
            <person name="Barry K."/>
            <person name="Miller A.N."/>
            <person name="Grigoriev I.V."/>
            <person name="Debuchy R."/>
            <person name="Gladieux P."/>
            <person name="Thoren M.H."/>
            <person name="Johannesson H."/>
        </authorList>
    </citation>
    <scope>NUCLEOTIDE SEQUENCE</scope>
    <source>
        <strain evidence="3">CBS 118394</strain>
    </source>
</reference>
<gene>
    <name evidence="3" type="ORF">B0H66DRAFT_215041</name>
</gene>